<feature type="region of interest" description="Disordered" evidence="1">
    <location>
        <begin position="14"/>
        <end position="34"/>
    </location>
</feature>
<dbReference type="STRING" id="1454001.AW08_01517"/>
<dbReference type="PATRIC" id="fig|1454001.3.peg.1594"/>
<comment type="caution">
    <text evidence="2">The sequence shown here is derived from an EMBL/GenBank/DDBJ whole genome shotgun (WGS) entry which is preliminary data.</text>
</comment>
<evidence type="ECO:0000313" key="2">
    <source>
        <dbReference type="EMBL" id="EXI67913.1"/>
    </source>
</evidence>
<proteinExistence type="predicted"/>
<evidence type="ECO:0000313" key="3">
    <source>
        <dbReference type="Proteomes" id="UP000020218"/>
    </source>
</evidence>
<organism evidence="2 3">
    <name type="scientific">Candidatus Accumulibacter adjunctus</name>
    <dbReference type="NCBI Taxonomy" id="1454001"/>
    <lineage>
        <taxon>Bacteria</taxon>
        <taxon>Pseudomonadati</taxon>
        <taxon>Pseudomonadota</taxon>
        <taxon>Betaproteobacteria</taxon>
        <taxon>Candidatus Accumulibacter</taxon>
    </lineage>
</organism>
<keyword evidence="3" id="KW-1185">Reference proteome</keyword>
<dbReference type="AlphaFoldDB" id="A0A011MDS0"/>
<feature type="compositionally biased region" description="Basic and acidic residues" evidence="1">
    <location>
        <begin position="14"/>
        <end position="30"/>
    </location>
</feature>
<sequence length="56" mass="6259">MPVIISEFEVVPEPEREPAAVQEHDSREKVAPPPAAQDVARIVQLLTERALRAWAD</sequence>
<dbReference type="EMBL" id="JFAX01000007">
    <property type="protein sequence ID" value="EXI67913.1"/>
    <property type="molecule type" value="Genomic_DNA"/>
</dbReference>
<gene>
    <name evidence="2" type="ORF">AW08_01517</name>
</gene>
<evidence type="ECO:0000256" key="1">
    <source>
        <dbReference type="SAM" id="MobiDB-lite"/>
    </source>
</evidence>
<accession>A0A011MDS0</accession>
<name>A0A011MDS0_9PROT</name>
<dbReference type="Proteomes" id="UP000020218">
    <property type="component" value="Unassembled WGS sequence"/>
</dbReference>
<protein>
    <submittedName>
        <fullName evidence="2">Uncharacterized protein</fullName>
    </submittedName>
</protein>
<reference evidence="2" key="1">
    <citation type="submission" date="2014-02" db="EMBL/GenBank/DDBJ databases">
        <title>Expanding our view of genomic diversity in Candidatus Accumulibacter clades.</title>
        <authorList>
            <person name="Skennerton C.T."/>
            <person name="Barr J.J."/>
            <person name="Slater F.R."/>
            <person name="Bond P.L."/>
            <person name="Tyson G.W."/>
        </authorList>
    </citation>
    <scope>NUCLEOTIDE SEQUENCE [LARGE SCALE GENOMIC DNA]</scope>
</reference>